<reference evidence="1" key="1">
    <citation type="submission" date="2009-09" db="EMBL/GenBank/DDBJ databases">
        <authorList>
            <person name="Weinstock G."/>
            <person name="Sodergren E."/>
            <person name="Clifton S."/>
            <person name="Fulton L."/>
            <person name="Fulton B."/>
            <person name="Courtney L."/>
            <person name="Fronick C."/>
            <person name="Harrison M."/>
            <person name="Strong C."/>
            <person name="Farmer C."/>
            <person name="Delahaunty K."/>
            <person name="Markovic C."/>
            <person name="Hall O."/>
            <person name="Minx P."/>
            <person name="Tomlinson C."/>
            <person name="Mitreva M."/>
            <person name="Nelson J."/>
            <person name="Hou S."/>
            <person name="Wollam A."/>
            <person name="Pepin K.H."/>
            <person name="Johnson M."/>
            <person name="Bhonagiri V."/>
            <person name="Nash W.E."/>
            <person name="Warren W."/>
            <person name="Chinwalla A."/>
            <person name="Mardis E.R."/>
            <person name="Wilson R.K."/>
        </authorList>
    </citation>
    <scope>NUCLEOTIDE SEQUENCE [LARGE SCALE GENOMIC DNA]</scope>
    <source>
        <strain evidence="1">DSM 20544</strain>
    </source>
</reference>
<protein>
    <submittedName>
        <fullName evidence="1">Uncharacterized protein</fullName>
    </submittedName>
</protein>
<proteinExistence type="predicted"/>
<accession>C9KPI1</accession>
<dbReference type="HOGENOM" id="CLU_1765937_0_0_9"/>
<gene>
    <name evidence="1" type="ORF">MITSMUL_05137</name>
</gene>
<dbReference type="Proteomes" id="UP000003671">
    <property type="component" value="Unassembled WGS sequence"/>
</dbReference>
<keyword evidence="2" id="KW-1185">Reference proteome</keyword>
<evidence type="ECO:0000313" key="1">
    <source>
        <dbReference type="EMBL" id="EEX68135.1"/>
    </source>
</evidence>
<sequence>MGITLSLYLLGGVKAEGMAGKRQPMRGGMTHRPTGLSPGLGEFLDFDGADVRALVGDGEGAAYEESFLGDDVIGPGLDGGIRDVILRVEQGDGLRLGVIEQEFDFKRAFHGETPFVLAMRERQRGRGDACAIPAVQVQQLSGAAWAA</sequence>
<comment type="caution">
    <text evidence="1">The sequence shown here is derived from an EMBL/GenBank/DDBJ whole genome shotgun (WGS) entry which is preliminary data.</text>
</comment>
<dbReference type="AlphaFoldDB" id="C9KPI1"/>
<evidence type="ECO:0000313" key="2">
    <source>
        <dbReference type="Proteomes" id="UP000003671"/>
    </source>
</evidence>
<organism evidence="1 2">
    <name type="scientific">Mitsuokella multacida DSM 20544</name>
    <dbReference type="NCBI Taxonomy" id="500635"/>
    <lineage>
        <taxon>Bacteria</taxon>
        <taxon>Bacillati</taxon>
        <taxon>Bacillota</taxon>
        <taxon>Negativicutes</taxon>
        <taxon>Selenomonadales</taxon>
        <taxon>Selenomonadaceae</taxon>
        <taxon>Mitsuokella</taxon>
    </lineage>
</organism>
<dbReference type="EMBL" id="ABWK02000020">
    <property type="protein sequence ID" value="EEX68135.1"/>
    <property type="molecule type" value="Genomic_DNA"/>
</dbReference>
<name>C9KPI1_9FIRM</name>